<evidence type="ECO:0000313" key="4">
    <source>
        <dbReference type="Proteomes" id="UP001501410"/>
    </source>
</evidence>
<name>A0ABP8MZJ9_9BACT</name>
<dbReference type="EMBL" id="BAABEZ010000024">
    <property type="protein sequence ID" value="GAA4458698.1"/>
    <property type="molecule type" value="Genomic_DNA"/>
</dbReference>
<dbReference type="RefSeq" id="WP_344828355.1">
    <property type="nucleotide sequence ID" value="NZ_BAABEZ010000024.1"/>
</dbReference>
<dbReference type="Pfam" id="PF01882">
    <property type="entry name" value="DUF58"/>
    <property type="match status" value="1"/>
</dbReference>
<protein>
    <submittedName>
        <fullName evidence="3">DUF58 domain-containing protein</fullName>
    </submittedName>
</protein>
<sequence length="447" mass="52021">MKAAPIRFFKDIFISPRWYIIVLGNAVLFLAAYFFPVLVTPAYALMVLWILFTLCDLILLFGRSRGISAQRSNVQAFSLGDENEMSIELRNDFPFAGSLQVIDELPVQFQNRDFRMQFNVPAGTIFRHTYQLRPQSRGLYSFGHILVYAESPLHLLRRRFVCGEQTDIKVYPSFLKLRQYQLMALSDSNAAGAKKMRRLGHSLEFEQIKEYVAGDDIRSMNWKATARRGTAMLNTYTDTRQQQIYCIIDKGRTMKMPFDGLSLLDYAINASLALSYVTLHKQDNAGLITFSGDQVEVVPADRRNKQFVVLREALYRQETDFRESDFEQLQQQVARKINQRSLLLLFTNFETMASLERQLPYLRQMARRHLLCVIFFENTAVHQLSRQDARTLKQIYTQTIAARFDYEKRQIVRELRKHGILAVLSKPKDLTVNVINKYLELKSRQMV</sequence>
<comment type="caution">
    <text evidence="3">The sequence shown here is derived from an EMBL/GenBank/DDBJ whole genome shotgun (WGS) entry which is preliminary data.</text>
</comment>
<keyword evidence="1" id="KW-0472">Membrane</keyword>
<reference evidence="4" key="1">
    <citation type="journal article" date="2019" name="Int. J. Syst. Evol. Microbiol.">
        <title>The Global Catalogue of Microorganisms (GCM) 10K type strain sequencing project: providing services to taxonomists for standard genome sequencing and annotation.</title>
        <authorList>
            <consortium name="The Broad Institute Genomics Platform"/>
            <consortium name="The Broad Institute Genome Sequencing Center for Infectious Disease"/>
            <person name="Wu L."/>
            <person name="Ma J."/>
        </authorList>
    </citation>
    <scope>NUCLEOTIDE SEQUENCE [LARGE SCALE GENOMIC DNA]</scope>
    <source>
        <strain evidence="4">JCM 31921</strain>
    </source>
</reference>
<feature type="transmembrane region" description="Helical" evidence="1">
    <location>
        <begin position="42"/>
        <end position="62"/>
    </location>
</feature>
<feature type="transmembrane region" description="Helical" evidence="1">
    <location>
        <begin position="18"/>
        <end position="36"/>
    </location>
</feature>
<proteinExistence type="predicted"/>
<gene>
    <name evidence="3" type="ORF">GCM10023092_27410</name>
</gene>
<keyword evidence="4" id="KW-1185">Reference proteome</keyword>
<dbReference type="InterPro" id="IPR036465">
    <property type="entry name" value="vWFA_dom_sf"/>
</dbReference>
<dbReference type="Proteomes" id="UP001501410">
    <property type="component" value="Unassembled WGS sequence"/>
</dbReference>
<evidence type="ECO:0000259" key="2">
    <source>
        <dbReference type="Pfam" id="PF01882"/>
    </source>
</evidence>
<keyword evidence="1" id="KW-1133">Transmembrane helix</keyword>
<dbReference type="PANTHER" id="PTHR33608">
    <property type="entry name" value="BLL2464 PROTEIN"/>
    <property type="match status" value="1"/>
</dbReference>
<dbReference type="PANTHER" id="PTHR33608:SF3">
    <property type="entry name" value="SLR2013 PROTEIN"/>
    <property type="match status" value="1"/>
</dbReference>
<dbReference type="SUPFAM" id="SSF53300">
    <property type="entry name" value="vWA-like"/>
    <property type="match status" value="1"/>
</dbReference>
<evidence type="ECO:0000256" key="1">
    <source>
        <dbReference type="SAM" id="Phobius"/>
    </source>
</evidence>
<accession>A0ABP8MZJ9</accession>
<keyword evidence="1" id="KW-0812">Transmembrane</keyword>
<evidence type="ECO:0000313" key="3">
    <source>
        <dbReference type="EMBL" id="GAA4458698.1"/>
    </source>
</evidence>
<dbReference type="InterPro" id="IPR002881">
    <property type="entry name" value="DUF58"/>
</dbReference>
<organism evidence="3 4">
    <name type="scientific">Rurimicrobium arvi</name>
    <dbReference type="NCBI Taxonomy" id="2049916"/>
    <lineage>
        <taxon>Bacteria</taxon>
        <taxon>Pseudomonadati</taxon>
        <taxon>Bacteroidota</taxon>
        <taxon>Chitinophagia</taxon>
        <taxon>Chitinophagales</taxon>
        <taxon>Chitinophagaceae</taxon>
        <taxon>Rurimicrobium</taxon>
    </lineage>
</organism>
<feature type="domain" description="DUF58" evidence="2">
    <location>
        <begin position="208"/>
        <end position="373"/>
    </location>
</feature>